<name>A0A2N8PRA6_STRNR</name>
<evidence type="ECO:0000313" key="1">
    <source>
        <dbReference type="EMBL" id="PNE43543.1"/>
    </source>
</evidence>
<keyword evidence="2" id="KW-1185">Reference proteome</keyword>
<dbReference type="Proteomes" id="UP000236047">
    <property type="component" value="Unassembled WGS sequence"/>
</dbReference>
<dbReference type="EMBL" id="LJSN01000001">
    <property type="protein sequence ID" value="PNE43543.1"/>
    <property type="molecule type" value="Genomic_DNA"/>
</dbReference>
<dbReference type="Pfam" id="PF07592">
    <property type="entry name" value="DDE_Tnp_ISAZ013"/>
    <property type="match status" value="1"/>
</dbReference>
<gene>
    <name evidence="1" type="ORF">AOB60_01230</name>
</gene>
<dbReference type="InterPro" id="IPR011518">
    <property type="entry name" value="Transposase_36"/>
</dbReference>
<protein>
    <submittedName>
        <fullName evidence="1">Uncharacterized protein</fullName>
    </submittedName>
</protein>
<dbReference type="AlphaFoldDB" id="A0A2N8PRA6"/>
<comment type="caution">
    <text evidence="1">The sequence shown here is derived from an EMBL/GenBank/DDBJ whole genome shotgun (WGS) entry which is preliminary data.</text>
</comment>
<reference evidence="2" key="1">
    <citation type="submission" date="2015-09" db="EMBL/GenBank/DDBJ databases">
        <authorList>
            <person name="Graham D.E."/>
            <person name="Mahan K.M."/>
            <person name="Klingeman D.M."/>
            <person name="Fida T."/>
            <person name="Giannone R.J."/>
            <person name="Hettich R.L."/>
            <person name="Parry R.J."/>
            <person name="Spain J.C."/>
        </authorList>
    </citation>
    <scope>NUCLEOTIDE SEQUENCE [LARGE SCALE GENOMIC DNA]</scope>
    <source>
        <strain evidence="2">JCM 4701</strain>
    </source>
</reference>
<sequence>MFCHITANWRGRPLISYQVVIETIAATTTRTGLSIGAELDTGRYDLGTTVPPAEFHALPITPHAFHGDWNYTLAPVAPRHPEPTPSRQQIDPTLTAMLTDPALTGMSRAAFDHLVAISEPYWDALAEAAFQRRFHRPRSYLHPQTSSLDHYHRLLTALLRRRRAVTSTLLAQLLKVGRTNLSNQFQDGHRLLDLHRVAVTPLPGTPARTLTQLHARIPSHDDTCTDQL</sequence>
<proteinExistence type="predicted"/>
<organism evidence="1 2">
    <name type="scientific">Streptomyces noursei</name>
    <name type="common">Streptomyces albulus</name>
    <dbReference type="NCBI Taxonomy" id="1971"/>
    <lineage>
        <taxon>Bacteria</taxon>
        <taxon>Bacillati</taxon>
        <taxon>Actinomycetota</taxon>
        <taxon>Actinomycetes</taxon>
        <taxon>Kitasatosporales</taxon>
        <taxon>Streptomycetaceae</taxon>
        <taxon>Streptomyces</taxon>
    </lineage>
</organism>
<evidence type="ECO:0000313" key="2">
    <source>
        <dbReference type="Proteomes" id="UP000236047"/>
    </source>
</evidence>
<accession>A0A2N8PRA6</accession>